<evidence type="ECO:0000313" key="2">
    <source>
        <dbReference type="EMBL" id="CAK4033849.1"/>
    </source>
</evidence>
<dbReference type="GO" id="GO:0005524">
    <property type="term" value="F:ATP binding"/>
    <property type="evidence" value="ECO:0007669"/>
    <property type="project" value="InterPro"/>
</dbReference>
<name>A0AAI9EF26_9PEZI</name>
<dbReference type="PROSITE" id="PS50011">
    <property type="entry name" value="PROTEIN_KINASE_DOM"/>
    <property type="match status" value="1"/>
</dbReference>
<comment type="caution">
    <text evidence="2">The sequence shown here is derived from an EMBL/GenBank/DDBJ whole genome shotgun (WGS) entry which is preliminary data.</text>
</comment>
<evidence type="ECO:0000259" key="1">
    <source>
        <dbReference type="PROSITE" id="PS50011"/>
    </source>
</evidence>
<dbReference type="AlphaFoldDB" id="A0AAI9EF26"/>
<dbReference type="SMART" id="SM00220">
    <property type="entry name" value="S_TKc"/>
    <property type="match status" value="1"/>
</dbReference>
<dbReference type="SUPFAM" id="SSF56112">
    <property type="entry name" value="Protein kinase-like (PK-like)"/>
    <property type="match status" value="1"/>
</dbReference>
<dbReference type="InterPro" id="IPR008271">
    <property type="entry name" value="Ser/Thr_kinase_AS"/>
</dbReference>
<reference evidence="2" key="1">
    <citation type="submission" date="2023-11" db="EMBL/GenBank/DDBJ databases">
        <authorList>
            <person name="Alioto T."/>
            <person name="Alioto T."/>
            <person name="Gomez Garrido J."/>
        </authorList>
    </citation>
    <scope>NUCLEOTIDE SEQUENCE</scope>
</reference>
<keyword evidence="2" id="KW-0418">Kinase</keyword>
<organism evidence="2 3">
    <name type="scientific">Lecanosticta acicola</name>
    <dbReference type="NCBI Taxonomy" id="111012"/>
    <lineage>
        <taxon>Eukaryota</taxon>
        <taxon>Fungi</taxon>
        <taxon>Dikarya</taxon>
        <taxon>Ascomycota</taxon>
        <taxon>Pezizomycotina</taxon>
        <taxon>Dothideomycetes</taxon>
        <taxon>Dothideomycetidae</taxon>
        <taxon>Mycosphaerellales</taxon>
        <taxon>Mycosphaerellaceae</taxon>
        <taxon>Lecanosticta</taxon>
    </lineage>
</organism>
<accession>A0AAI9EF26</accession>
<dbReference type="GO" id="GO:0044773">
    <property type="term" value="P:mitotic DNA damage checkpoint signaling"/>
    <property type="evidence" value="ECO:0007669"/>
    <property type="project" value="TreeGrafter"/>
</dbReference>
<dbReference type="Pfam" id="PF00069">
    <property type="entry name" value="Pkinase"/>
    <property type="match status" value="1"/>
</dbReference>
<dbReference type="Gene3D" id="1.10.510.10">
    <property type="entry name" value="Transferase(Phosphotransferase) domain 1"/>
    <property type="match status" value="1"/>
</dbReference>
<proteinExistence type="predicted"/>
<protein>
    <submittedName>
        <fullName evidence="2">Calcium calmodulin dependent kinase</fullName>
    </submittedName>
</protein>
<feature type="domain" description="Protein kinase" evidence="1">
    <location>
        <begin position="1"/>
        <end position="301"/>
    </location>
</feature>
<dbReference type="PANTHER" id="PTHR44167">
    <property type="entry name" value="OVARIAN-SPECIFIC SERINE/THREONINE-PROTEIN KINASE LOK-RELATED"/>
    <property type="match status" value="1"/>
</dbReference>
<dbReference type="GO" id="GO:0004674">
    <property type="term" value="F:protein serine/threonine kinase activity"/>
    <property type="evidence" value="ECO:0007669"/>
    <property type="project" value="TreeGrafter"/>
</dbReference>
<dbReference type="InterPro" id="IPR011009">
    <property type="entry name" value="Kinase-like_dom_sf"/>
</dbReference>
<dbReference type="PANTHER" id="PTHR44167:SF30">
    <property type="entry name" value="PHOSPHORYLASE KINASE"/>
    <property type="match status" value="1"/>
</dbReference>
<dbReference type="GO" id="GO:0005634">
    <property type="term" value="C:nucleus"/>
    <property type="evidence" value="ECO:0007669"/>
    <property type="project" value="TreeGrafter"/>
</dbReference>
<gene>
    <name evidence="2" type="ORF">LECACI_7A009007</name>
</gene>
<dbReference type="PROSITE" id="PS00108">
    <property type="entry name" value="PROTEIN_KINASE_ST"/>
    <property type="match status" value="1"/>
</dbReference>
<keyword evidence="2" id="KW-0808">Transferase</keyword>
<dbReference type="Proteomes" id="UP001296104">
    <property type="component" value="Unassembled WGS sequence"/>
</dbReference>
<keyword evidence="3" id="KW-1185">Reference proteome</keyword>
<evidence type="ECO:0000313" key="3">
    <source>
        <dbReference type="Proteomes" id="UP001296104"/>
    </source>
</evidence>
<sequence>MAAASLNELSGMTGRRYRFKQLLQERPHIGRVWTASNFNERVLPQLSKDSGTFLRLPLDTIPDERIFVYKYLSDDFLQLVRKDISLQNRRSILRAALHALKELHEKDVVHLDIKPDNIMVQCRHNDPETIVEQVQLTDLENAAYLPPGRCIKGMLAGNDNWRSPEAHFKGELNKFSDVFSFGLVCIYAVLGRVVCGPDDDFAKHEAQGALPAMIRLQRQVSYFGDRDGLNGLIKHVGDNEVNCQVLSMLWDERNEDYIPYKPFVEWPEVQDEAFRNLIKGLTNLDPTRRLSTYQALQHPWFSEQN</sequence>
<dbReference type="EMBL" id="CAVMBE010000095">
    <property type="protein sequence ID" value="CAK4033849.1"/>
    <property type="molecule type" value="Genomic_DNA"/>
</dbReference>
<dbReference type="InterPro" id="IPR000719">
    <property type="entry name" value="Prot_kinase_dom"/>
</dbReference>